<evidence type="ECO:0000313" key="2">
    <source>
        <dbReference type="Proteomes" id="UP000449547"/>
    </source>
</evidence>
<sequence length="471" mass="52997">MIDNSLAASMDSLASLGHLPSLNHTRTSFSSVSGGFGMGTMKMGAEYEGVDVKHHPTEVVYRMWNRLVSGSTENSVYSFFKANANVVSVNETCPPQILEHLYFHHLGVGNRSDTPPPPRPFVSVLGYWAHLVNRISAYCQNLDSAVSSSDKAWAYTTIDAMLELMGSDDAQEMCCLIMIQETMVMKSLHSAHTFVPEVDYILQSIATTLIPKYPNWITHMSWVKNVSSFDNNLSKAIDFYLECLEHGDKWKTHEVAPRLCMALLTMHQFWSEDQTSWFHTYNQISNKASVSASLCYFLYATMRTLGLRDTRIEPTFAYFTNPPLPWLRQDAKPSVKLLWTKSLRLAAITALDLLSKVVRLELECLEVSHPVSDRLYHQIVAANITMVAQAVVPLISGGKSTLHYGLARKVFCEITDANVTCPSWVIWQAIFDAVIKIDCQPYHKAVTELVTGWSINSPIRDQMAIWLAKNE</sequence>
<comment type="caution">
    <text evidence="1">The sequence shown here is derived from an EMBL/GenBank/DDBJ whole genome shotgun (WGS) entry which is preliminary data.</text>
</comment>
<reference evidence="1 2" key="1">
    <citation type="submission" date="2019-07" db="EMBL/GenBank/DDBJ databases">
        <title>Genome assembly of two rare yeast pathogens: Diutina rugosa and Trichomonascus ciferrii.</title>
        <authorList>
            <person name="Mixao V."/>
            <person name="Saus E."/>
            <person name="Hansen A."/>
            <person name="Lass-Flor C."/>
            <person name="Gabaldon T."/>
        </authorList>
    </citation>
    <scope>NUCLEOTIDE SEQUENCE [LARGE SCALE GENOMIC DNA]</scope>
    <source>
        <strain evidence="1 2">CBS 613</strain>
    </source>
</reference>
<name>A0A642UES1_DIURU</name>
<keyword evidence="2" id="KW-1185">Reference proteome</keyword>
<evidence type="ECO:0000313" key="1">
    <source>
        <dbReference type="EMBL" id="KAA8897683.1"/>
    </source>
</evidence>
<dbReference type="GeneID" id="54783765"/>
<organism evidence="1 2">
    <name type="scientific">Diutina rugosa</name>
    <name type="common">Yeast</name>
    <name type="synonym">Candida rugosa</name>
    <dbReference type="NCBI Taxonomy" id="5481"/>
    <lineage>
        <taxon>Eukaryota</taxon>
        <taxon>Fungi</taxon>
        <taxon>Dikarya</taxon>
        <taxon>Ascomycota</taxon>
        <taxon>Saccharomycotina</taxon>
        <taxon>Pichiomycetes</taxon>
        <taxon>Debaryomycetaceae</taxon>
        <taxon>Diutina</taxon>
    </lineage>
</organism>
<dbReference type="RefSeq" id="XP_034010111.1">
    <property type="nucleotide sequence ID" value="XM_034158061.1"/>
</dbReference>
<dbReference type="AlphaFoldDB" id="A0A642UES1"/>
<proteinExistence type="predicted"/>
<accession>A0A642UES1</accession>
<protein>
    <submittedName>
        <fullName evidence="1">Uncharacterized protein</fullName>
    </submittedName>
</protein>
<gene>
    <name evidence="1" type="ORF">DIURU_005114</name>
</gene>
<dbReference type="VEuPathDB" id="FungiDB:DIURU_005114"/>
<dbReference type="Proteomes" id="UP000449547">
    <property type="component" value="Unassembled WGS sequence"/>
</dbReference>
<dbReference type="EMBL" id="SWFT01000153">
    <property type="protein sequence ID" value="KAA8897683.1"/>
    <property type="molecule type" value="Genomic_DNA"/>
</dbReference>